<dbReference type="RefSeq" id="XP_013351505.1">
    <property type="nucleotide sequence ID" value="XM_013496051.1"/>
</dbReference>
<reference evidence="2" key="1">
    <citation type="submission" date="2013-10" db="EMBL/GenBank/DDBJ databases">
        <title>Genomic analysis of the causative agents of coccidiosis in chickens.</title>
        <authorList>
            <person name="Reid A.J."/>
            <person name="Blake D."/>
            <person name="Billington K."/>
            <person name="Browne H."/>
            <person name="Dunn M."/>
            <person name="Hung S."/>
            <person name="Kawahara F."/>
            <person name="Miranda-Saavedra D."/>
            <person name="Mourier T."/>
            <person name="Nagra H."/>
            <person name="Otto T.D."/>
            <person name="Rawlings N."/>
            <person name="Sanchez A."/>
            <person name="Sanders M."/>
            <person name="Subramaniam C."/>
            <person name="Tay Y."/>
            <person name="Dear P."/>
            <person name="Doerig C."/>
            <person name="Gruber A."/>
            <person name="Parkinson J."/>
            <person name="Shirley M."/>
            <person name="Wan K.L."/>
            <person name="Berriman M."/>
            <person name="Tomley F."/>
            <person name="Pain A."/>
        </authorList>
    </citation>
    <scope>NUCLEOTIDE SEQUENCE [LARGE SCALE GENOMIC DNA]</scope>
    <source>
        <strain evidence="2">Houghton</strain>
    </source>
</reference>
<accession>U6JW04</accession>
<dbReference type="Proteomes" id="UP000030744">
    <property type="component" value="Unassembled WGS sequence"/>
</dbReference>
<dbReference type="GeneID" id="25379240"/>
<dbReference type="EMBL" id="HG681632">
    <property type="protein sequence ID" value="CDJ28931.1"/>
    <property type="molecule type" value="Genomic_DNA"/>
</dbReference>
<feature type="region of interest" description="Disordered" evidence="1">
    <location>
        <begin position="78"/>
        <end position="117"/>
    </location>
</feature>
<gene>
    <name evidence="2" type="ORF">EMH_0045290</name>
</gene>
<feature type="compositionally biased region" description="Low complexity" evidence="1">
    <location>
        <begin position="89"/>
        <end position="98"/>
    </location>
</feature>
<evidence type="ECO:0000313" key="3">
    <source>
        <dbReference type="Proteomes" id="UP000030744"/>
    </source>
</evidence>
<protein>
    <submittedName>
        <fullName evidence="2">Uncharacterized protein</fullName>
    </submittedName>
</protein>
<reference evidence="2" key="2">
    <citation type="submission" date="2013-10" db="EMBL/GenBank/DDBJ databases">
        <authorList>
            <person name="Aslett M."/>
        </authorList>
    </citation>
    <scope>NUCLEOTIDE SEQUENCE [LARGE SCALE GENOMIC DNA]</scope>
    <source>
        <strain evidence="2">Houghton</strain>
    </source>
</reference>
<sequence>MCVRVSGKVPPAPHQLPPHHAFSDIVAAKTARCLPLMLQQDLQSSLQQEQLGKSPRQAADWAFSYYQLPLFTGFHGQQQAIARKSDTPSRSSGRRSSSNLKSTTRNRSEQPKPAALPSTWTFALEEMRFSPDVVEDVAWSVNR</sequence>
<keyword evidence="3" id="KW-1185">Reference proteome</keyword>
<evidence type="ECO:0000313" key="2">
    <source>
        <dbReference type="EMBL" id="CDJ28931.1"/>
    </source>
</evidence>
<evidence type="ECO:0000256" key="1">
    <source>
        <dbReference type="SAM" id="MobiDB-lite"/>
    </source>
</evidence>
<name>U6JW04_9EIME</name>
<proteinExistence type="predicted"/>
<dbReference type="AlphaFoldDB" id="U6JW04"/>
<organism evidence="2 3">
    <name type="scientific">Eimeria mitis</name>
    <dbReference type="NCBI Taxonomy" id="44415"/>
    <lineage>
        <taxon>Eukaryota</taxon>
        <taxon>Sar</taxon>
        <taxon>Alveolata</taxon>
        <taxon>Apicomplexa</taxon>
        <taxon>Conoidasida</taxon>
        <taxon>Coccidia</taxon>
        <taxon>Eucoccidiorida</taxon>
        <taxon>Eimeriorina</taxon>
        <taxon>Eimeriidae</taxon>
        <taxon>Eimeria</taxon>
    </lineage>
</organism>
<dbReference type="VEuPathDB" id="ToxoDB:EMH_0045290"/>